<protein>
    <submittedName>
        <fullName evidence="2">Thiamine kinase-like enzyme</fullName>
    </submittedName>
</protein>
<keyword evidence="2" id="KW-0418">Kinase</keyword>
<sequence>MVHRAEAHRRRRRVRDVPLTELGIDHWLDQIPCLAGQARRVDDLPGGLTNHNYRVRTATHDVVVRISPASTDLLAVNREHEWLNSRAAAAAGVGAPVVDYLPGQGVLVVGFLPGRTYAAGDVAANLVRIAAALRVLHAGPPFASDFDIFDIQRRYWGIVLQRGLRVPDGYAELAPLAVRVEAVLRRFPEPRVPCHNDLLAANFLDDGGNIRIVDYEYSGTNEASFELGNLVNESQLDRDHLAELVEAYYGRVDDRLLARAELWGLAGRYAWTLWGAIQHGVSDVDHDFWEFAMERYEPAAALFTSARLGRLLEAAGDGGEAA</sequence>
<organism evidence="2 3">
    <name type="scientific">Pedococcus badiiscoriae</name>
    <dbReference type="NCBI Taxonomy" id="642776"/>
    <lineage>
        <taxon>Bacteria</taxon>
        <taxon>Bacillati</taxon>
        <taxon>Actinomycetota</taxon>
        <taxon>Actinomycetes</taxon>
        <taxon>Micrococcales</taxon>
        <taxon>Intrasporangiaceae</taxon>
        <taxon>Pedococcus</taxon>
    </lineage>
</organism>
<dbReference type="Gene3D" id="3.30.200.20">
    <property type="entry name" value="Phosphorylase Kinase, domain 1"/>
    <property type="match status" value="1"/>
</dbReference>
<proteinExistence type="predicted"/>
<comment type="caution">
    <text evidence="2">The sequence shown here is derived from an EMBL/GenBank/DDBJ whole genome shotgun (WGS) entry which is preliminary data.</text>
</comment>
<dbReference type="SUPFAM" id="SSF56112">
    <property type="entry name" value="Protein kinase-like (PK-like)"/>
    <property type="match status" value="1"/>
</dbReference>
<keyword evidence="3" id="KW-1185">Reference proteome</keyword>
<dbReference type="InterPro" id="IPR002575">
    <property type="entry name" value="Aminoglycoside_PTrfase"/>
</dbReference>
<evidence type="ECO:0000313" key="3">
    <source>
        <dbReference type="Proteomes" id="UP000573599"/>
    </source>
</evidence>
<gene>
    <name evidence="2" type="ORF">BJ986_000481</name>
</gene>
<dbReference type="GO" id="GO:0006646">
    <property type="term" value="P:phosphatidylethanolamine biosynthetic process"/>
    <property type="evidence" value="ECO:0007669"/>
    <property type="project" value="TreeGrafter"/>
</dbReference>
<feature type="domain" description="Aminoglycoside phosphotransferase" evidence="1">
    <location>
        <begin position="44"/>
        <end position="255"/>
    </location>
</feature>
<dbReference type="RefSeq" id="WP_337794676.1">
    <property type="nucleotide sequence ID" value="NZ_JACCAB010000001.1"/>
</dbReference>
<reference evidence="2 3" key="1">
    <citation type="submission" date="2020-07" db="EMBL/GenBank/DDBJ databases">
        <title>Sequencing the genomes of 1000 actinobacteria strains.</title>
        <authorList>
            <person name="Klenk H.-P."/>
        </authorList>
    </citation>
    <scope>NUCLEOTIDE SEQUENCE [LARGE SCALE GENOMIC DNA]</scope>
    <source>
        <strain evidence="2 3">DSM 23987</strain>
    </source>
</reference>
<evidence type="ECO:0000313" key="2">
    <source>
        <dbReference type="EMBL" id="NYG05994.1"/>
    </source>
</evidence>
<accession>A0A852WH65</accession>
<dbReference type="GO" id="GO:0004305">
    <property type="term" value="F:ethanolamine kinase activity"/>
    <property type="evidence" value="ECO:0007669"/>
    <property type="project" value="TreeGrafter"/>
</dbReference>
<name>A0A852WH65_9MICO</name>
<dbReference type="AlphaFoldDB" id="A0A852WH65"/>
<dbReference type="CDD" id="cd05151">
    <property type="entry name" value="ChoK-like"/>
    <property type="match status" value="1"/>
</dbReference>
<dbReference type="PANTHER" id="PTHR22603:SF66">
    <property type="entry name" value="ETHANOLAMINE KINASE"/>
    <property type="match status" value="1"/>
</dbReference>
<dbReference type="Gene3D" id="3.90.1200.10">
    <property type="match status" value="1"/>
</dbReference>
<dbReference type="PANTHER" id="PTHR22603">
    <property type="entry name" value="CHOLINE/ETHANOALAMINE KINASE"/>
    <property type="match status" value="1"/>
</dbReference>
<dbReference type="GO" id="GO:0005737">
    <property type="term" value="C:cytoplasm"/>
    <property type="evidence" value="ECO:0007669"/>
    <property type="project" value="TreeGrafter"/>
</dbReference>
<dbReference type="Proteomes" id="UP000573599">
    <property type="component" value="Unassembled WGS sequence"/>
</dbReference>
<keyword evidence="2" id="KW-0808">Transferase</keyword>
<evidence type="ECO:0000259" key="1">
    <source>
        <dbReference type="Pfam" id="PF01636"/>
    </source>
</evidence>
<dbReference type="InterPro" id="IPR011009">
    <property type="entry name" value="Kinase-like_dom_sf"/>
</dbReference>
<dbReference type="Pfam" id="PF01636">
    <property type="entry name" value="APH"/>
    <property type="match status" value="1"/>
</dbReference>
<dbReference type="EMBL" id="JACCAB010000001">
    <property type="protein sequence ID" value="NYG05994.1"/>
    <property type="molecule type" value="Genomic_DNA"/>
</dbReference>